<sequence>MATQCAFSARLALPSVLRQTFHSHMRADIRSSPTCNVARRHTPHPRLFSSTPQVCSSLKINRAVELITEPAAPHSPGPLSQEPNDVTNISMPSTETGPRQSKAASKNRKRTASTSKKDHTSPDNGVKRDKAEMVTSKKKKKLDHWQAQKGALEKKFPSGWNPPKKLSPDAMDGIRHLHATSPERFTTEILAEEFKVSPESIRRILKSKWRPSESEMDSRRKRWEKRHERIWSQMAELGLRPKTKKARPLSDVNALYKKDHQEE</sequence>
<keyword evidence="8" id="KW-1185">Reference proteome</keyword>
<dbReference type="GO" id="GO:0005634">
    <property type="term" value="C:nucleus"/>
    <property type="evidence" value="ECO:0007669"/>
    <property type="project" value="TreeGrafter"/>
</dbReference>
<accession>A0A9W9I9J7</accession>
<name>A0A9W9I9J7_9EURO</name>
<feature type="region of interest" description="Disordered" evidence="6">
    <location>
        <begin position="69"/>
        <end position="144"/>
    </location>
</feature>
<reference evidence="7" key="2">
    <citation type="journal article" date="2023" name="IMA Fungus">
        <title>Comparative genomic study of the Penicillium genus elucidates a diverse pangenome and 15 lateral gene transfer events.</title>
        <authorList>
            <person name="Petersen C."/>
            <person name="Sorensen T."/>
            <person name="Nielsen M.R."/>
            <person name="Sondergaard T.E."/>
            <person name="Sorensen J.L."/>
            <person name="Fitzpatrick D.A."/>
            <person name="Frisvad J.C."/>
            <person name="Nielsen K.L."/>
        </authorList>
    </citation>
    <scope>NUCLEOTIDE SEQUENCE</scope>
    <source>
        <strain evidence="7">IBT 21917</strain>
    </source>
</reference>
<evidence type="ECO:0000256" key="5">
    <source>
        <dbReference type="ARBA" id="ARBA00022946"/>
    </source>
</evidence>
<dbReference type="OrthoDB" id="5578174at2759"/>
<feature type="compositionally biased region" description="Basic and acidic residues" evidence="6">
    <location>
        <begin position="115"/>
        <end position="132"/>
    </location>
</feature>
<reference evidence="7" key="1">
    <citation type="submission" date="2022-11" db="EMBL/GenBank/DDBJ databases">
        <authorList>
            <person name="Petersen C."/>
        </authorList>
    </citation>
    <scope>NUCLEOTIDE SEQUENCE</scope>
    <source>
        <strain evidence="7">IBT 21917</strain>
    </source>
</reference>
<dbReference type="GO" id="GO:0005739">
    <property type="term" value="C:mitochondrion"/>
    <property type="evidence" value="ECO:0007669"/>
    <property type="project" value="UniProtKB-SubCell"/>
</dbReference>
<dbReference type="Proteomes" id="UP001146351">
    <property type="component" value="Unassembled WGS sequence"/>
</dbReference>
<feature type="compositionally biased region" description="Polar residues" evidence="6">
    <location>
        <begin position="81"/>
        <end position="104"/>
    </location>
</feature>
<evidence type="ECO:0000256" key="1">
    <source>
        <dbReference type="ARBA" id="ARBA00003548"/>
    </source>
</evidence>
<gene>
    <name evidence="7" type="ORF">N7492_005438</name>
</gene>
<proteinExistence type="inferred from homology"/>
<dbReference type="PANTHER" id="PTHR13475">
    <property type="entry name" value="NEUGRIN"/>
    <property type="match status" value="1"/>
</dbReference>
<keyword evidence="5" id="KW-0809">Transit peptide</keyword>
<protein>
    <recommendedName>
        <fullName evidence="4">Required for respiratory growth protein 9, mitochondrial</fullName>
    </recommendedName>
</protein>
<dbReference type="EMBL" id="JAPQKO010000003">
    <property type="protein sequence ID" value="KAJ5172845.1"/>
    <property type="molecule type" value="Genomic_DNA"/>
</dbReference>
<feature type="region of interest" description="Disordered" evidence="6">
    <location>
        <begin position="241"/>
        <end position="263"/>
    </location>
</feature>
<dbReference type="AlphaFoldDB" id="A0A9W9I9J7"/>
<comment type="caution">
    <text evidence="7">The sequence shown here is derived from an EMBL/GenBank/DDBJ whole genome shotgun (WGS) entry which is preliminary data.</text>
</comment>
<dbReference type="PANTHER" id="PTHR13475:SF3">
    <property type="entry name" value="NEUGRIN"/>
    <property type="match status" value="1"/>
</dbReference>
<evidence type="ECO:0000256" key="3">
    <source>
        <dbReference type="ARBA" id="ARBA00010895"/>
    </source>
</evidence>
<dbReference type="InterPro" id="IPR010487">
    <property type="entry name" value="NGRN/Rrg9"/>
</dbReference>
<evidence type="ECO:0000313" key="8">
    <source>
        <dbReference type="Proteomes" id="UP001146351"/>
    </source>
</evidence>
<organism evidence="7 8">
    <name type="scientific">Penicillium capsulatum</name>
    <dbReference type="NCBI Taxonomy" id="69766"/>
    <lineage>
        <taxon>Eukaryota</taxon>
        <taxon>Fungi</taxon>
        <taxon>Dikarya</taxon>
        <taxon>Ascomycota</taxon>
        <taxon>Pezizomycotina</taxon>
        <taxon>Eurotiomycetes</taxon>
        <taxon>Eurotiomycetidae</taxon>
        <taxon>Eurotiales</taxon>
        <taxon>Aspergillaceae</taxon>
        <taxon>Penicillium</taxon>
    </lineage>
</organism>
<dbReference type="Pfam" id="PF06413">
    <property type="entry name" value="Neugrin"/>
    <property type="match status" value="1"/>
</dbReference>
<evidence type="ECO:0000256" key="2">
    <source>
        <dbReference type="ARBA" id="ARBA00004173"/>
    </source>
</evidence>
<comment type="function">
    <text evidence="1">Required for respiratory activity and maintenance and expression of the mitochondrial genome.</text>
</comment>
<evidence type="ECO:0000256" key="6">
    <source>
        <dbReference type="SAM" id="MobiDB-lite"/>
    </source>
</evidence>
<comment type="subcellular location">
    <subcellularLocation>
        <location evidence="2">Mitochondrion</location>
    </subcellularLocation>
</comment>
<comment type="similarity">
    <text evidence="3">Belongs to the RRG9 family.</text>
</comment>
<evidence type="ECO:0000313" key="7">
    <source>
        <dbReference type="EMBL" id="KAJ5172845.1"/>
    </source>
</evidence>
<evidence type="ECO:0000256" key="4">
    <source>
        <dbReference type="ARBA" id="ARBA00013566"/>
    </source>
</evidence>